<name>A0A2H4TYX8_ECOLX</name>
<sequence>MPKKTLLGQALFYLRANIAHFIYYIVKLLIRQNKLSCNIKQYVS</sequence>
<keyword evidence="1" id="KW-0812">Transmembrane</keyword>
<reference evidence="2 3" key="1">
    <citation type="submission" date="2017-11" db="EMBL/GenBank/DDBJ databases">
        <title>Escherichia coli CV839-15 Genome sequencing and assembly.</title>
        <authorList>
            <person name="Li Z."/>
            <person name="Song N."/>
            <person name="Li W."/>
            <person name="Philip H.R."/>
            <person name="Bu Z."/>
            <person name="Siguo L."/>
        </authorList>
    </citation>
    <scope>NUCLEOTIDE SEQUENCE [LARGE SCALE GENOMIC DNA]</scope>
    <source>
        <strain evidence="2 3">CV839-15</strain>
    </source>
</reference>
<keyword evidence="1" id="KW-1133">Transmembrane helix</keyword>
<evidence type="ECO:0000313" key="3">
    <source>
        <dbReference type="Proteomes" id="UP000236551"/>
    </source>
</evidence>
<dbReference type="EMBL" id="CP024978">
    <property type="protein sequence ID" value="ATZ34774.1"/>
    <property type="molecule type" value="Genomic_DNA"/>
</dbReference>
<keyword evidence="1" id="KW-0472">Membrane</keyword>
<gene>
    <name evidence="2" type="ORF">CV83915_04507</name>
</gene>
<organism evidence="2 3">
    <name type="scientific">Escherichia coli</name>
    <dbReference type="NCBI Taxonomy" id="562"/>
    <lineage>
        <taxon>Bacteria</taxon>
        <taxon>Pseudomonadati</taxon>
        <taxon>Pseudomonadota</taxon>
        <taxon>Gammaproteobacteria</taxon>
        <taxon>Enterobacterales</taxon>
        <taxon>Enterobacteriaceae</taxon>
        <taxon>Escherichia</taxon>
    </lineage>
</organism>
<feature type="transmembrane region" description="Helical" evidence="1">
    <location>
        <begin position="6"/>
        <end position="26"/>
    </location>
</feature>
<protein>
    <submittedName>
        <fullName evidence="2">Uncharacterized protein</fullName>
    </submittedName>
</protein>
<proteinExistence type="predicted"/>
<accession>A0A2H4TYX8</accession>
<dbReference type="Proteomes" id="UP000236551">
    <property type="component" value="Chromosome"/>
</dbReference>
<evidence type="ECO:0000256" key="1">
    <source>
        <dbReference type="SAM" id="Phobius"/>
    </source>
</evidence>
<evidence type="ECO:0000313" key="2">
    <source>
        <dbReference type="EMBL" id="ATZ34774.1"/>
    </source>
</evidence>
<dbReference type="AlphaFoldDB" id="A0A2H4TYX8"/>